<feature type="transmembrane region" description="Helical" evidence="10">
    <location>
        <begin position="119"/>
        <end position="139"/>
    </location>
</feature>
<organism evidence="12">
    <name type="scientific">Kumanoa mahlacensis</name>
    <dbReference type="NCBI Taxonomy" id="1196387"/>
    <lineage>
        <taxon>Eukaryota</taxon>
        <taxon>Rhodophyta</taxon>
        <taxon>Florideophyceae</taxon>
        <taxon>Nemaliophycidae</taxon>
        <taxon>Batrachospermales</taxon>
        <taxon>Batrachospermaceae</taxon>
        <taxon>Kumanoa</taxon>
    </lineage>
</organism>
<evidence type="ECO:0000259" key="11">
    <source>
        <dbReference type="Pfam" id="PF02683"/>
    </source>
</evidence>
<keyword evidence="4 12" id="KW-0150">Chloroplast</keyword>
<geneLocation type="chloroplast" evidence="12"/>
<dbReference type="Pfam" id="PF02683">
    <property type="entry name" value="DsbD_TM"/>
    <property type="match status" value="1"/>
</dbReference>
<protein>
    <submittedName>
        <fullName evidence="12">Cytochrome c biogenesis protein transmembrane region</fullName>
    </submittedName>
</protein>
<accession>A0A8K1YUE6</accession>
<feature type="transmembrane region" description="Helical" evidence="10">
    <location>
        <begin position="84"/>
        <end position="107"/>
    </location>
</feature>
<evidence type="ECO:0000313" key="12">
    <source>
        <dbReference type="EMBL" id="UEQ11991.1"/>
    </source>
</evidence>
<feature type="transmembrane region" description="Helical" evidence="10">
    <location>
        <begin position="6"/>
        <end position="28"/>
    </location>
</feature>
<feature type="transmembrane region" description="Helical" evidence="10">
    <location>
        <begin position="48"/>
        <end position="78"/>
    </location>
</feature>
<name>A0A8K1YUE6_9FLOR</name>
<keyword evidence="7" id="KW-0201">Cytochrome c-type biogenesis</keyword>
<evidence type="ECO:0000256" key="6">
    <source>
        <dbReference type="ARBA" id="ARBA00022692"/>
    </source>
</evidence>
<evidence type="ECO:0000256" key="9">
    <source>
        <dbReference type="ARBA" id="ARBA00023136"/>
    </source>
</evidence>
<proteinExistence type="inferred from homology"/>
<dbReference type="GO" id="GO:0017004">
    <property type="term" value="P:cytochrome complex assembly"/>
    <property type="evidence" value="ECO:0007669"/>
    <property type="project" value="UniProtKB-KW"/>
</dbReference>
<evidence type="ECO:0000256" key="4">
    <source>
        <dbReference type="ARBA" id="ARBA00022528"/>
    </source>
</evidence>
<evidence type="ECO:0000256" key="7">
    <source>
        <dbReference type="ARBA" id="ARBA00022748"/>
    </source>
</evidence>
<dbReference type="GO" id="GO:0016020">
    <property type="term" value="C:membrane"/>
    <property type="evidence" value="ECO:0007669"/>
    <property type="project" value="UniProtKB-SubCell"/>
</dbReference>
<sequence length="256" mass="29201">MKLLNILYFIIMILHMNICIKQFVFTIYEMQHQINSSLIKEMNHINFFGFMLVFTGGILNSLSPCMFSSIPLIISYLPTQKNNIYINFSFLFGIITSILTIGISIILIKVHSIDKLNNIKLLSSVLYFIIGLNILEILSLDLPVHLIGKIQPTDKKHLIFTYIFGISIGFNISSCNTPILTSLVLWITHTKNILLGISFLGIYTLGYLSPILLYIISIRYFEKVQVPKLIWESIFPFTGGLLIIISVFSFCQTYLA</sequence>
<dbReference type="GO" id="GO:0009507">
    <property type="term" value="C:chloroplast"/>
    <property type="evidence" value="ECO:0007669"/>
    <property type="project" value="UniProtKB-SubCell"/>
</dbReference>
<dbReference type="InterPro" id="IPR051790">
    <property type="entry name" value="Cytochrome_c-biogenesis_DsbD"/>
</dbReference>
<dbReference type="PANTHER" id="PTHR31272:SF6">
    <property type="entry name" value="CYTOCHROME C-TYPE BIOGENESIS CCDA-LIKE CHLOROPLASTIC PROTEIN"/>
    <property type="match status" value="1"/>
</dbReference>
<keyword evidence="5 12" id="KW-0934">Plastid</keyword>
<keyword evidence="8 10" id="KW-1133">Transmembrane helix</keyword>
<keyword evidence="9 10" id="KW-0472">Membrane</keyword>
<feature type="domain" description="Cytochrome C biogenesis protein transmembrane" evidence="11">
    <location>
        <begin position="51"/>
        <end position="217"/>
    </location>
</feature>
<feature type="transmembrane region" description="Helical" evidence="10">
    <location>
        <begin position="193"/>
        <end position="221"/>
    </location>
</feature>
<dbReference type="EMBL" id="MK641509">
    <property type="protein sequence ID" value="UEQ11991.1"/>
    <property type="molecule type" value="Genomic_DNA"/>
</dbReference>
<feature type="transmembrane region" description="Helical" evidence="10">
    <location>
        <begin position="159"/>
        <end position="186"/>
    </location>
</feature>
<dbReference type="InterPro" id="IPR003834">
    <property type="entry name" value="Cyt_c_assmbl_TM_dom"/>
</dbReference>
<gene>
    <name evidence="12" type="primary">dsbD</name>
</gene>
<feature type="transmembrane region" description="Helical" evidence="10">
    <location>
        <begin position="233"/>
        <end position="255"/>
    </location>
</feature>
<evidence type="ECO:0000256" key="5">
    <source>
        <dbReference type="ARBA" id="ARBA00022640"/>
    </source>
</evidence>
<reference evidence="12" key="1">
    <citation type="submission" date="2019-03" db="EMBL/GenBank/DDBJ databases">
        <title>Phycologia Chloroplast and mitochondrial genomes of Kumanoa mahlacensis.</title>
        <authorList>
            <person name="Fang K."/>
        </authorList>
    </citation>
    <scope>NUCLEOTIDE SEQUENCE</scope>
    <source>
        <strain evidence="12">SAS-FKP1701</strain>
    </source>
</reference>
<keyword evidence="6 10" id="KW-0812">Transmembrane</keyword>
<comment type="subcellular location">
    <subcellularLocation>
        <location evidence="1">Membrane</location>
        <topology evidence="1">Multi-pass membrane protein</topology>
    </subcellularLocation>
    <subcellularLocation>
        <location evidence="2">Plastid</location>
        <location evidence="2">Chloroplast</location>
    </subcellularLocation>
</comment>
<evidence type="ECO:0000256" key="8">
    <source>
        <dbReference type="ARBA" id="ARBA00022989"/>
    </source>
</evidence>
<dbReference type="AlphaFoldDB" id="A0A8K1YUE6"/>
<evidence type="ECO:0000256" key="1">
    <source>
        <dbReference type="ARBA" id="ARBA00004141"/>
    </source>
</evidence>
<evidence type="ECO:0000256" key="10">
    <source>
        <dbReference type="SAM" id="Phobius"/>
    </source>
</evidence>
<comment type="similarity">
    <text evidence="3">Belongs to the DsbD family.</text>
</comment>
<evidence type="ECO:0000256" key="2">
    <source>
        <dbReference type="ARBA" id="ARBA00004229"/>
    </source>
</evidence>
<evidence type="ECO:0000256" key="3">
    <source>
        <dbReference type="ARBA" id="ARBA00006143"/>
    </source>
</evidence>
<dbReference type="PANTHER" id="PTHR31272">
    <property type="entry name" value="CYTOCHROME C-TYPE BIOGENESIS PROTEIN HI_1454-RELATED"/>
    <property type="match status" value="1"/>
</dbReference>